<dbReference type="Proteomes" id="UP000198327">
    <property type="component" value="Unassembled WGS sequence"/>
</dbReference>
<organism evidence="2 3">
    <name type="scientific">Rhodococcoides kyotonense</name>
    <dbReference type="NCBI Taxonomy" id="398843"/>
    <lineage>
        <taxon>Bacteria</taxon>
        <taxon>Bacillati</taxon>
        <taxon>Actinomycetota</taxon>
        <taxon>Actinomycetes</taxon>
        <taxon>Mycobacteriales</taxon>
        <taxon>Nocardiaceae</taxon>
        <taxon>Rhodococcoides</taxon>
    </lineage>
</organism>
<evidence type="ECO:0000313" key="2">
    <source>
        <dbReference type="EMBL" id="SNS68742.1"/>
    </source>
</evidence>
<dbReference type="RefSeq" id="WP_245865370.1">
    <property type="nucleotide sequence ID" value="NZ_FZOW01000004.1"/>
</dbReference>
<accession>A0A239GIX1</accession>
<dbReference type="EMBL" id="FZOW01000004">
    <property type="protein sequence ID" value="SNS68742.1"/>
    <property type="molecule type" value="Genomic_DNA"/>
</dbReference>
<proteinExistence type="predicted"/>
<evidence type="ECO:0000313" key="3">
    <source>
        <dbReference type="Proteomes" id="UP000198327"/>
    </source>
</evidence>
<dbReference type="AlphaFoldDB" id="A0A239GIX1"/>
<gene>
    <name evidence="2" type="ORF">SAMN05421642_104251</name>
</gene>
<keyword evidence="1" id="KW-0472">Membrane</keyword>
<evidence type="ECO:0000256" key="1">
    <source>
        <dbReference type="SAM" id="Phobius"/>
    </source>
</evidence>
<evidence type="ECO:0008006" key="4">
    <source>
        <dbReference type="Google" id="ProtNLM"/>
    </source>
</evidence>
<keyword evidence="3" id="KW-1185">Reference proteome</keyword>
<keyword evidence="1" id="KW-0812">Transmembrane</keyword>
<protein>
    <recommendedName>
        <fullName evidence="4">DUF3592 domain-containing protein</fullName>
    </recommendedName>
</protein>
<dbReference type="STRING" id="398843.A3K89_16325"/>
<reference evidence="3" key="1">
    <citation type="submission" date="2017-06" db="EMBL/GenBank/DDBJ databases">
        <authorList>
            <person name="Varghese N."/>
            <person name="Submissions S."/>
        </authorList>
    </citation>
    <scope>NUCLEOTIDE SEQUENCE [LARGE SCALE GENOMIC DNA]</scope>
    <source>
        <strain evidence="3">JCM 23211</strain>
    </source>
</reference>
<feature type="transmembrane region" description="Helical" evidence="1">
    <location>
        <begin position="7"/>
        <end position="27"/>
    </location>
</feature>
<sequence>MNHERVLRAVAAVAVVYVIVLVIWAGWLRPRAEPGTLPYQLMFLIAGFAVALGVAMMVANRRTAEQRKLAKRGVEGWATVESSRRIDDDSTELHLAFTVPGSKPFAGRIVYSIPPDEASRFEPGSTLPIMVDPSDHHRVLLLPGQTPDQ</sequence>
<feature type="transmembrane region" description="Helical" evidence="1">
    <location>
        <begin position="39"/>
        <end position="59"/>
    </location>
</feature>
<name>A0A239GIX1_9NOCA</name>
<keyword evidence="1" id="KW-1133">Transmembrane helix</keyword>